<sequence length="408" mass="45159">MSLIYIHLDKVRSVRLNALGHSSRLMNAKLGISGTGSGIDSQIKARRGIEARLSKVNRSLEKTDRWLKEWAAFLENSPLLYNRNEDRLVREAESVKSPWKETPWWQAYFADPLDESLKYAGLGADLFKIYSEYKGMKIQFYKENGKMMVKVIKGDWTYNELKSLLTDRLGTVSDWNKALTKRLNNRGVSLYDYTTDRFNTRYSDLFGNTNIEGLNDYVNNLGKSKWTVFGSTFTDAWLDDAKVWNDYTGWAGATKLDKAMKGMGIAGDILTVAGNFTDNFYNPRTGELEYSGEAMKTFVVDTVVDVGTSAAAVATGAAVGSLIAPPLGTVVGAGVGFGVDMAMNYEFGGPPPKSLVDHTKDAANAAVDWTVDAAGEVWDGVENVANDIGNRARNELNYIGNKLSSVFW</sequence>
<gene>
    <name evidence="1" type="ORF">ACFO1S_05115</name>
</gene>
<keyword evidence="2" id="KW-1185">Reference proteome</keyword>
<name>A0ABV8S7K3_9BACL</name>
<organism evidence="1 2">
    <name type="scientific">Cohnella boryungensis</name>
    <dbReference type="NCBI Taxonomy" id="768479"/>
    <lineage>
        <taxon>Bacteria</taxon>
        <taxon>Bacillati</taxon>
        <taxon>Bacillota</taxon>
        <taxon>Bacilli</taxon>
        <taxon>Bacillales</taxon>
        <taxon>Paenibacillaceae</taxon>
        <taxon>Cohnella</taxon>
    </lineage>
</organism>
<accession>A0ABV8S7K3</accession>
<dbReference type="Proteomes" id="UP001595755">
    <property type="component" value="Unassembled WGS sequence"/>
</dbReference>
<dbReference type="RefSeq" id="WP_204603310.1">
    <property type="nucleotide sequence ID" value="NZ_JBHSED010000005.1"/>
</dbReference>
<evidence type="ECO:0000313" key="1">
    <source>
        <dbReference type="EMBL" id="MFC4302823.1"/>
    </source>
</evidence>
<evidence type="ECO:0008006" key="3">
    <source>
        <dbReference type="Google" id="ProtNLM"/>
    </source>
</evidence>
<comment type="caution">
    <text evidence="1">The sequence shown here is derived from an EMBL/GenBank/DDBJ whole genome shotgun (WGS) entry which is preliminary data.</text>
</comment>
<proteinExistence type="predicted"/>
<evidence type="ECO:0000313" key="2">
    <source>
        <dbReference type="Proteomes" id="UP001595755"/>
    </source>
</evidence>
<reference evidence="2" key="1">
    <citation type="journal article" date="2019" name="Int. J. Syst. Evol. Microbiol.">
        <title>The Global Catalogue of Microorganisms (GCM) 10K type strain sequencing project: providing services to taxonomists for standard genome sequencing and annotation.</title>
        <authorList>
            <consortium name="The Broad Institute Genomics Platform"/>
            <consortium name="The Broad Institute Genome Sequencing Center for Infectious Disease"/>
            <person name="Wu L."/>
            <person name="Ma J."/>
        </authorList>
    </citation>
    <scope>NUCLEOTIDE SEQUENCE [LARGE SCALE GENOMIC DNA]</scope>
    <source>
        <strain evidence="2">CGMCC 4.1641</strain>
    </source>
</reference>
<protein>
    <recommendedName>
        <fullName evidence="3">WXG100 family type VII secretion target</fullName>
    </recommendedName>
</protein>
<dbReference type="EMBL" id="JBHSED010000005">
    <property type="protein sequence ID" value="MFC4302823.1"/>
    <property type="molecule type" value="Genomic_DNA"/>
</dbReference>